<feature type="region of interest" description="Disordered" evidence="1">
    <location>
        <begin position="425"/>
        <end position="478"/>
    </location>
</feature>
<reference evidence="2" key="1">
    <citation type="submission" date="2025-05" db="UniProtKB">
        <authorList>
            <consortium name="RefSeq"/>
        </authorList>
    </citation>
    <scope>NUCLEOTIDE SEQUENCE [LARGE SCALE GENOMIC DNA]</scope>
    <source>
        <strain evidence="2">14028-0561.14</strain>
    </source>
</reference>
<dbReference type="GeneID" id="108082252"/>
<dbReference type="OrthoDB" id="415597at2759"/>
<accession>A0A6P4JC25</accession>
<evidence type="ECO:0000256" key="1">
    <source>
        <dbReference type="SAM" id="MobiDB-lite"/>
    </source>
</evidence>
<evidence type="ECO:0000313" key="3">
    <source>
        <dbReference type="RefSeq" id="XP_017033086.1"/>
    </source>
</evidence>
<keyword evidence="2" id="KW-1185">Reference proteome</keyword>
<reference evidence="3" key="2">
    <citation type="submission" date="2025-08" db="UniProtKB">
        <authorList>
            <consortium name="RefSeq"/>
        </authorList>
    </citation>
    <scope>IDENTIFICATION</scope>
    <source>
        <strain evidence="3">14028-0561.14</strain>
        <tissue evidence="3">Whole fly</tissue>
    </source>
</reference>
<dbReference type="AlphaFoldDB" id="A0A6P4JC25"/>
<feature type="region of interest" description="Disordered" evidence="1">
    <location>
        <begin position="1"/>
        <end position="25"/>
    </location>
</feature>
<dbReference type="RefSeq" id="XP_017033086.1">
    <property type="nucleotide sequence ID" value="XM_017177597.3"/>
</dbReference>
<gene>
    <name evidence="3" type="primary">LOC108082252</name>
</gene>
<feature type="compositionally biased region" description="Basic residues" evidence="1">
    <location>
        <begin position="1"/>
        <end position="11"/>
    </location>
</feature>
<sequence>MRGRTQAKSHLQKINGRESNHYPAADPEDLLLGELRHNGLSLNKKLRSNRAEHEHTIVIPIRQIHSQPLKVVFWLRNLASTETTLTLKRIQNCQCQPLRTQVGFNQYRHLFNCPHRRLLHINQEIMVIKPDEVVALTTTAYFFLYGEHLLTYEVNTDDKRKFLWHFHLEISDFHPEKCLLTTELLPVNIKNFYHTTQPIWVQNITMSHLSFSFSSRDRGLKLLNMNLTVPRQSVWPLLVDYRPLDYENEAEVFLTYNNSKARYKIKARGVMTDSNEETDMPLKDRECNDFMYVIYPNRVNVEAGLREERTQLVNVHNYSQKCLEFRWQSYIINEFFSVVFNPPIFRLKSHHSKLCVISVTLLERLVHFRRIPIVLEVHRILDRATVIAKQELSEIESIDDPKWKEESYLEHVYLQLNIRTTIKPASDTSEDVEPGDTIDPTAGPSPCAQFGPGVEADEADEAGVGPPKPPSTAEQRAEAERRELIRRLMSKNRLCSNEIIDLSMAIDQRITIFEKLFWKYLSKSKFMRINQERKRQRTVKTYEQVVNPDEDVPGEPVTEVDRNNIMEILSRLLQEAINDLAKNWVFIPSQYYERNT</sequence>
<evidence type="ECO:0000313" key="2">
    <source>
        <dbReference type="Proteomes" id="UP001652661"/>
    </source>
</evidence>
<protein>
    <submittedName>
        <fullName evidence="3">Uncharacterized protein isoform X2</fullName>
    </submittedName>
</protein>
<dbReference type="Proteomes" id="UP001652661">
    <property type="component" value="Chromosome 2L"/>
</dbReference>
<name>A0A6P4JC25_DROKI</name>
<proteinExistence type="predicted"/>
<organism evidence="2 3">
    <name type="scientific">Drosophila kikkawai</name>
    <name type="common">Fruit fly</name>
    <dbReference type="NCBI Taxonomy" id="30033"/>
    <lineage>
        <taxon>Eukaryota</taxon>
        <taxon>Metazoa</taxon>
        <taxon>Ecdysozoa</taxon>
        <taxon>Arthropoda</taxon>
        <taxon>Hexapoda</taxon>
        <taxon>Insecta</taxon>
        <taxon>Pterygota</taxon>
        <taxon>Neoptera</taxon>
        <taxon>Endopterygota</taxon>
        <taxon>Diptera</taxon>
        <taxon>Brachycera</taxon>
        <taxon>Muscomorpha</taxon>
        <taxon>Ephydroidea</taxon>
        <taxon>Drosophilidae</taxon>
        <taxon>Drosophila</taxon>
        <taxon>Sophophora</taxon>
    </lineage>
</organism>